<comment type="caution">
    <text evidence="2">The sequence shown here is derived from an EMBL/GenBank/DDBJ whole genome shotgun (WGS) entry which is preliminary data.</text>
</comment>
<organism evidence="2 3">
    <name type="scientific">Jiulongibacter sediminis</name>
    <dbReference type="NCBI Taxonomy" id="1605367"/>
    <lineage>
        <taxon>Bacteria</taxon>
        <taxon>Pseudomonadati</taxon>
        <taxon>Bacteroidota</taxon>
        <taxon>Cytophagia</taxon>
        <taxon>Cytophagales</taxon>
        <taxon>Leadbetterellaceae</taxon>
        <taxon>Jiulongibacter</taxon>
    </lineage>
</organism>
<feature type="transmembrane region" description="Helical" evidence="1">
    <location>
        <begin position="116"/>
        <end position="136"/>
    </location>
</feature>
<keyword evidence="1" id="KW-0812">Transmembrane</keyword>
<evidence type="ECO:0000256" key="1">
    <source>
        <dbReference type="SAM" id="Phobius"/>
    </source>
</evidence>
<dbReference type="OrthoDB" id="329514at2"/>
<sequence length="140" mass="15454">MREILLNIHHYLAFAALILLAWATINGIMGTTSEKMWEGKHRKVNLFALIATHTMFLLGLILMVMALSNVEMGAIMKNAVARKAYIEHPTVGILAAVLVTIGNAKSKKAVGNGKRFKSTMIFFGLALVLVLSRLPFDKLF</sequence>
<proteinExistence type="predicted"/>
<feature type="transmembrane region" description="Helical" evidence="1">
    <location>
        <begin position="12"/>
        <end position="32"/>
    </location>
</feature>
<dbReference type="Proteomes" id="UP000050454">
    <property type="component" value="Unassembled WGS sequence"/>
</dbReference>
<evidence type="ECO:0000313" key="3">
    <source>
        <dbReference type="Proteomes" id="UP000050454"/>
    </source>
</evidence>
<dbReference type="EMBL" id="LGTQ01000009">
    <property type="protein sequence ID" value="KPM47835.1"/>
    <property type="molecule type" value="Genomic_DNA"/>
</dbReference>
<protein>
    <recommendedName>
        <fullName evidence="4">50S ribosomal protein L27</fullName>
    </recommendedName>
</protein>
<gene>
    <name evidence="2" type="ORF">AFM12_11335</name>
</gene>
<feature type="transmembrane region" description="Helical" evidence="1">
    <location>
        <begin position="44"/>
        <end position="65"/>
    </location>
</feature>
<keyword evidence="3" id="KW-1185">Reference proteome</keyword>
<accession>A0A0P7BBG7</accession>
<dbReference type="RefSeq" id="WP_055148259.1">
    <property type="nucleotide sequence ID" value="NZ_JXSZ01000009.1"/>
</dbReference>
<name>A0A0P7BBG7_9BACT</name>
<keyword evidence="1" id="KW-0472">Membrane</keyword>
<keyword evidence="1" id="KW-1133">Transmembrane helix</keyword>
<reference evidence="2 3" key="1">
    <citation type="submission" date="2015-07" db="EMBL/GenBank/DDBJ databases">
        <title>The draft genome sequence of Leadbetterella sp. JN14-9.</title>
        <authorList>
            <person name="Liu Y."/>
            <person name="Du J."/>
            <person name="Shao Z."/>
        </authorList>
    </citation>
    <scope>NUCLEOTIDE SEQUENCE [LARGE SCALE GENOMIC DNA]</scope>
    <source>
        <strain evidence="2 3">JN14-9</strain>
    </source>
</reference>
<feature type="transmembrane region" description="Helical" evidence="1">
    <location>
        <begin position="85"/>
        <end position="104"/>
    </location>
</feature>
<evidence type="ECO:0000313" key="2">
    <source>
        <dbReference type="EMBL" id="KPM47835.1"/>
    </source>
</evidence>
<dbReference type="AlphaFoldDB" id="A0A0P7BBG7"/>
<dbReference type="STRING" id="1605367.AFM12_11335"/>
<evidence type="ECO:0008006" key="4">
    <source>
        <dbReference type="Google" id="ProtNLM"/>
    </source>
</evidence>